<dbReference type="AlphaFoldDB" id="A0A9D2ER36"/>
<dbReference type="PANTHER" id="PTHR43586:SF4">
    <property type="entry name" value="ISOPENICILLIN N EPIMERASE"/>
    <property type="match status" value="1"/>
</dbReference>
<name>A0A9D2ER36_9FIRM</name>
<feature type="domain" description="Aminotransferase class V" evidence="1">
    <location>
        <begin position="4"/>
        <end position="372"/>
    </location>
</feature>
<dbReference type="InterPro" id="IPR010969">
    <property type="entry name" value="Cys_dSase-rel_unknwn_funct"/>
</dbReference>
<protein>
    <submittedName>
        <fullName evidence="2">Aminotransferase class V-fold PLP-dependent enzyme</fullName>
    </submittedName>
</protein>
<dbReference type="Pfam" id="PF00266">
    <property type="entry name" value="Aminotran_5"/>
    <property type="match status" value="1"/>
</dbReference>
<keyword evidence="2" id="KW-0032">Aminotransferase</keyword>
<evidence type="ECO:0000259" key="1">
    <source>
        <dbReference type="Pfam" id="PF00266"/>
    </source>
</evidence>
<dbReference type="EMBL" id="DXBP01000049">
    <property type="protein sequence ID" value="HIZ42379.1"/>
    <property type="molecule type" value="Genomic_DNA"/>
</dbReference>
<evidence type="ECO:0000313" key="3">
    <source>
        <dbReference type="Proteomes" id="UP000824048"/>
    </source>
</evidence>
<dbReference type="GO" id="GO:0008483">
    <property type="term" value="F:transaminase activity"/>
    <property type="evidence" value="ECO:0007669"/>
    <property type="project" value="UniProtKB-KW"/>
</dbReference>
<comment type="caution">
    <text evidence="2">The sequence shown here is derived from an EMBL/GenBank/DDBJ whole genome shotgun (WGS) entry which is preliminary data.</text>
</comment>
<reference evidence="2" key="1">
    <citation type="journal article" date="2021" name="PeerJ">
        <title>Extensive microbial diversity within the chicken gut microbiome revealed by metagenomics and culture.</title>
        <authorList>
            <person name="Gilroy R."/>
            <person name="Ravi A."/>
            <person name="Getino M."/>
            <person name="Pursley I."/>
            <person name="Horton D.L."/>
            <person name="Alikhan N.F."/>
            <person name="Baker D."/>
            <person name="Gharbi K."/>
            <person name="Hall N."/>
            <person name="Watson M."/>
            <person name="Adriaenssens E.M."/>
            <person name="Foster-Nyarko E."/>
            <person name="Jarju S."/>
            <person name="Secka A."/>
            <person name="Antonio M."/>
            <person name="Oren A."/>
            <person name="Chaudhuri R.R."/>
            <person name="La Ragione R."/>
            <person name="Hildebrand F."/>
            <person name="Pallen M.J."/>
        </authorList>
    </citation>
    <scope>NUCLEOTIDE SEQUENCE</scope>
    <source>
        <strain evidence="2">ChiSxjej1B13-11774</strain>
    </source>
</reference>
<keyword evidence="2" id="KW-0808">Transferase</keyword>
<dbReference type="InterPro" id="IPR015422">
    <property type="entry name" value="PyrdxlP-dep_Trfase_small"/>
</dbReference>
<dbReference type="Gene3D" id="3.90.1150.10">
    <property type="entry name" value="Aspartate Aminotransferase, domain 1"/>
    <property type="match status" value="1"/>
</dbReference>
<dbReference type="InterPro" id="IPR015421">
    <property type="entry name" value="PyrdxlP-dep_Trfase_major"/>
</dbReference>
<dbReference type="InterPro" id="IPR015424">
    <property type="entry name" value="PyrdxlP-dep_Trfase"/>
</dbReference>
<organism evidence="2 3">
    <name type="scientific">Candidatus Gemmiger excrementigallinarum</name>
    <dbReference type="NCBI Taxonomy" id="2838609"/>
    <lineage>
        <taxon>Bacteria</taxon>
        <taxon>Bacillati</taxon>
        <taxon>Bacillota</taxon>
        <taxon>Clostridia</taxon>
        <taxon>Eubacteriales</taxon>
        <taxon>Gemmiger</taxon>
    </lineage>
</organism>
<accession>A0A9D2ER36</accession>
<dbReference type="Gene3D" id="3.40.640.10">
    <property type="entry name" value="Type I PLP-dependent aspartate aminotransferase-like (Major domain)"/>
    <property type="match status" value="1"/>
</dbReference>
<evidence type="ECO:0000313" key="2">
    <source>
        <dbReference type="EMBL" id="HIZ42379.1"/>
    </source>
</evidence>
<reference evidence="2" key="2">
    <citation type="submission" date="2021-04" db="EMBL/GenBank/DDBJ databases">
        <authorList>
            <person name="Gilroy R."/>
        </authorList>
    </citation>
    <scope>NUCLEOTIDE SEQUENCE</scope>
    <source>
        <strain evidence="2">ChiSxjej1B13-11774</strain>
    </source>
</reference>
<dbReference type="PANTHER" id="PTHR43586">
    <property type="entry name" value="CYSTEINE DESULFURASE"/>
    <property type="match status" value="1"/>
</dbReference>
<sequence>MPAVYLDQAATSFPKPPCVAAAMTEYLTHVGANVNRGVYGSAQQAELVTLRLRQRLCELFDFADPTHAVLTPGNTWGLNLVLGGALRPGDHCIVSAMEHNAVMRPLQRLAKQGVLFDRIPCNGDGFLDLAALEGLFRPNTRLVVLAHASNVSGTVQDAAAVSRLCAAHGVPFCLDAAQTAGHLPLSFRELGLSALSVPAHKGLMGPQGLGALLLAPDFAAALDPYVTGGTGSASDSEEQPAYMPDKFEPGTPNLPGIYGWEAALAFLQDIGVEQVRAHDMALSRRFLAGVADIPGVRLLGPTDPQRRVGVFSLDFAGRDNAEMAYRLETEYGILTRCGLHCAPAAHKTLGTFPRGTVRFSTGWFTTESDMDAAVAAIQSLTAG</sequence>
<dbReference type="NCBIfam" id="TIGR01977">
    <property type="entry name" value="am_tr_V_EF2568"/>
    <property type="match status" value="1"/>
</dbReference>
<gene>
    <name evidence="2" type="ORF">H9811_07430</name>
</gene>
<proteinExistence type="predicted"/>
<dbReference type="Proteomes" id="UP000824048">
    <property type="component" value="Unassembled WGS sequence"/>
</dbReference>
<dbReference type="SUPFAM" id="SSF53383">
    <property type="entry name" value="PLP-dependent transferases"/>
    <property type="match status" value="1"/>
</dbReference>
<dbReference type="InterPro" id="IPR000192">
    <property type="entry name" value="Aminotrans_V_dom"/>
</dbReference>